<reference evidence="4 5" key="1">
    <citation type="journal article" date="2018" name="Front. Microbiol.">
        <title>Genome-Wide Analysis of Corynespora cassiicola Leaf Fall Disease Putative Effectors.</title>
        <authorList>
            <person name="Lopez D."/>
            <person name="Ribeiro S."/>
            <person name="Label P."/>
            <person name="Fumanal B."/>
            <person name="Venisse J.S."/>
            <person name="Kohler A."/>
            <person name="de Oliveira R.R."/>
            <person name="Labutti K."/>
            <person name="Lipzen A."/>
            <person name="Lail K."/>
            <person name="Bauer D."/>
            <person name="Ohm R.A."/>
            <person name="Barry K.W."/>
            <person name="Spatafora J."/>
            <person name="Grigoriev I.V."/>
            <person name="Martin F.M."/>
            <person name="Pujade-Renaud V."/>
        </authorList>
    </citation>
    <scope>NUCLEOTIDE SEQUENCE [LARGE SCALE GENOMIC DNA]</scope>
    <source>
        <strain evidence="4 5">Philippines</strain>
    </source>
</reference>
<dbReference type="PANTHER" id="PTHR42850">
    <property type="entry name" value="METALLOPHOSPHOESTERASE"/>
    <property type="match status" value="1"/>
</dbReference>
<evidence type="ECO:0000313" key="5">
    <source>
        <dbReference type="Proteomes" id="UP000240883"/>
    </source>
</evidence>
<dbReference type="InterPro" id="IPR050126">
    <property type="entry name" value="Ap4A_hydrolase"/>
</dbReference>
<dbReference type="CDD" id="cd00144">
    <property type="entry name" value="MPP_PPP_family"/>
    <property type="match status" value="1"/>
</dbReference>
<keyword evidence="2" id="KW-1133">Transmembrane helix</keyword>
<protein>
    <submittedName>
        <fullName evidence="4">Ser/Thr protein phosphatase-like protein family</fullName>
    </submittedName>
</protein>
<dbReference type="Pfam" id="PF00149">
    <property type="entry name" value="Metallophos"/>
    <property type="match status" value="1"/>
</dbReference>
<dbReference type="AlphaFoldDB" id="A0A2T2P8D9"/>
<dbReference type="Proteomes" id="UP000240883">
    <property type="component" value="Unassembled WGS sequence"/>
</dbReference>
<accession>A0A2T2P8D9</accession>
<feature type="transmembrane region" description="Helical" evidence="2">
    <location>
        <begin position="64"/>
        <end position="83"/>
    </location>
</feature>
<evidence type="ECO:0000256" key="1">
    <source>
        <dbReference type="SAM" id="MobiDB-lite"/>
    </source>
</evidence>
<dbReference type="InterPro" id="IPR029052">
    <property type="entry name" value="Metallo-depent_PP-like"/>
</dbReference>
<feature type="domain" description="Calcineurin-like phosphoesterase" evidence="3">
    <location>
        <begin position="132"/>
        <end position="340"/>
    </location>
</feature>
<evidence type="ECO:0000313" key="4">
    <source>
        <dbReference type="EMBL" id="PSN73836.1"/>
    </source>
</evidence>
<gene>
    <name evidence="4" type="ORF">BS50DRAFT_493</name>
</gene>
<evidence type="ECO:0000259" key="3">
    <source>
        <dbReference type="Pfam" id="PF00149"/>
    </source>
</evidence>
<dbReference type="GO" id="GO:0000298">
    <property type="term" value="F:endopolyphosphatase activity"/>
    <property type="evidence" value="ECO:0007669"/>
    <property type="project" value="TreeGrafter"/>
</dbReference>
<feature type="region of interest" description="Disordered" evidence="1">
    <location>
        <begin position="205"/>
        <end position="233"/>
    </location>
</feature>
<proteinExistence type="predicted"/>
<dbReference type="GO" id="GO:0006798">
    <property type="term" value="P:polyphosphate catabolic process"/>
    <property type="evidence" value="ECO:0007669"/>
    <property type="project" value="TreeGrafter"/>
</dbReference>
<keyword evidence="2" id="KW-0472">Membrane</keyword>
<name>A0A2T2P8D9_CORCC</name>
<dbReference type="OrthoDB" id="10267127at2759"/>
<dbReference type="GO" id="GO:0005737">
    <property type="term" value="C:cytoplasm"/>
    <property type="evidence" value="ECO:0007669"/>
    <property type="project" value="TreeGrafter"/>
</dbReference>
<evidence type="ECO:0000256" key="2">
    <source>
        <dbReference type="SAM" id="Phobius"/>
    </source>
</evidence>
<dbReference type="SUPFAM" id="SSF56300">
    <property type="entry name" value="Metallo-dependent phosphatases"/>
    <property type="match status" value="1"/>
</dbReference>
<dbReference type="EMBL" id="KZ678128">
    <property type="protein sequence ID" value="PSN73836.1"/>
    <property type="molecule type" value="Genomic_DNA"/>
</dbReference>
<dbReference type="PANTHER" id="PTHR42850:SF4">
    <property type="entry name" value="ZINC-DEPENDENT ENDOPOLYPHOSPHATASE"/>
    <property type="match status" value="1"/>
</dbReference>
<dbReference type="STRING" id="1448308.A0A2T2P8D9"/>
<sequence>MSYRDHPPPQHPLIDLIPTHNEGLYVSDEEDSFYDEDDYLVHPKWKAMVTRATNRVPRRVQRYFVIYLALGTLALISWFTYLGPRYGAYRQDINDMDSEPSMRFGQNVRPEFKDMIQLMDMDKKHLPADDKRLVIVGDVHGCKKELEALLHKVQFREGNDHLVLTGDFISKGPDSPGVVSYAKKLGASCVRGNHEDRILLSIAESKQTHHAGLPGPDESADRSTDPMDETSFSHGDFKVRKLAKQFSHEQISWLKQCPVILRVGKVPHLGELVVVHAGLVPDIPLEQQDPFQVMNMRTIDLKTRLPSENRGGTPWEKFWNHHQAKLHKDERTTVVYGHDRKRGKNIQKYSKGLDSGCVAGGHLTAMIVDANGKTSFEQVKCKKDYTA</sequence>
<keyword evidence="2" id="KW-0812">Transmembrane</keyword>
<dbReference type="Gene3D" id="3.60.21.10">
    <property type="match status" value="1"/>
</dbReference>
<dbReference type="InterPro" id="IPR004843">
    <property type="entry name" value="Calcineurin-like_PHP"/>
</dbReference>
<keyword evidence="5" id="KW-1185">Reference proteome</keyword>
<organism evidence="4 5">
    <name type="scientific">Corynespora cassiicola Philippines</name>
    <dbReference type="NCBI Taxonomy" id="1448308"/>
    <lineage>
        <taxon>Eukaryota</taxon>
        <taxon>Fungi</taxon>
        <taxon>Dikarya</taxon>
        <taxon>Ascomycota</taxon>
        <taxon>Pezizomycotina</taxon>
        <taxon>Dothideomycetes</taxon>
        <taxon>Pleosporomycetidae</taxon>
        <taxon>Pleosporales</taxon>
        <taxon>Corynesporascaceae</taxon>
        <taxon>Corynespora</taxon>
    </lineage>
</organism>
<dbReference type="GO" id="GO:0016791">
    <property type="term" value="F:phosphatase activity"/>
    <property type="evidence" value="ECO:0007669"/>
    <property type="project" value="TreeGrafter"/>
</dbReference>